<evidence type="ECO:0000313" key="1">
    <source>
        <dbReference type="EMBL" id="AMM43713.1"/>
    </source>
</evidence>
<dbReference type="Proteomes" id="UP000223891">
    <property type="component" value="Segment"/>
</dbReference>
<organism evidence="1 2">
    <name type="scientific">Pectobacterium phage vB_PcaM_CBB</name>
    <dbReference type="NCBI Taxonomy" id="2772511"/>
    <lineage>
        <taxon>Viruses</taxon>
        <taxon>Duplodnaviria</taxon>
        <taxon>Heunggongvirae</taxon>
        <taxon>Uroviricota</taxon>
        <taxon>Caudoviricetes</taxon>
        <taxon>Mimasvirus</taxon>
        <taxon>Mimasvirus CBB</taxon>
    </lineage>
</organism>
<proteinExistence type="predicted"/>
<dbReference type="EMBL" id="KU574722">
    <property type="protein sequence ID" value="AMM43713.1"/>
    <property type="molecule type" value="Genomic_DNA"/>
</dbReference>
<protein>
    <submittedName>
        <fullName evidence="1">Structural protein</fullName>
    </submittedName>
</protein>
<reference evidence="2" key="1">
    <citation type="submission" date="2016-01" db="EMBL/GenBank/DDBJ databases">
        <title>Isolation and Characterization of Enterobacteria phage CBB.</title>
        <authorList>
            <person name="Buttimer C.T.H."/>
            <person name="Hendrix H."/>
            <person name="Alexandre H."/>
            <person name="O'Mahony J."/>
            <person name="Lavigne R."/>
            <person name="Coffey A."/>
        </authorList>
    </citation>
    <scope>NUCLEOTIDE SEQUENCE [LARGE SCALE GENOMIC DNA]</scope>
</reference>
<keyword evidence="2" id="KW-1185">Reference proteome</keyword>
<gene>
    <name evidence="1" type="ORF">CBB_148</name>
</gene>
<sequence>MAYTIKGDIQATRIVVQGKTVGAGISTTDNSIVYTADTSGHLDLPIPSASDIDYVLNQFPLSQYGAINNNPIGVSGTFDGGSTIAYYSSMPVLLENDGTLAFLRPGSNGATINYYYTYINTPETSTKPNTTIQKYYTGSSKNIIFYDSYTKDTLIYEDIDNHVIHLVLTNGTLQKSYHKEVSFNRTILPYNIMSALKVDSYVYIFALYNPSFNYNNPISINNISNVEAQFVVYRVPVSQIESGGTISSIEQVSGISGTNMYGTAVTDSNAIKIADTWCSTNESGTQSFIKYPGGLGIAVSPITYSINGAAKAYFDGTNIIFSYYTNCTSTNSSARQDTMYGFTITFNPSSKAYSTDLSNVPLTVSGGSTGTLVWNNPYSINSNKIYGTGNAISDGNSSSWYISESGIQYAVKEKYVLQDFYMVTRCSINGFTNKADAYKIRNRSLTLTSSTKVPGDYASRVGDQLTGGCPISSTRIMFTGTGSYQGVSYNKYSRGIADIGTAHTYTYNSLDRGTIVGYAPQNYRVPFGDTNESLTRSKISLCDAAGNVNAYGCAFIENSGLSAGFKLNPNTLSYDTTISISNTTLVNLKNSILANAGITNPADAKIGLYYVPDSSYCKSIATVAVYNGSGLGGRYLFATVDCTLSGTVVNTATLNTVFVNNPYTNMQSINIDSNEIFAKSGLSCVKYADFTYIAISGLLTYRVPGDSNELSCAGVVDGNTVSNAIVSASYHVKGNSSSAREYSYIPNLGFGFYLYGNTDKGTKLIFKNCGNTLAQFNSNIVSGTGTDVVILAQDIPQGFYIYFTETTPLFISGQYFDVPISVISLDQVTASPGNKSYFIYIQLVLGTPRYVASLTELPESSTTMFIGTATTDGTKVSSLNIKKVSRFDVYRPSLTQIGSAFPVSSGNPTQSGTIGW</sequence>
<accession>A0A1L2CUK6</accession>
<name>A0A1L2CUK6_9CAUD</name>
<evidence type="ECO:0000313" key="2">
    <source>
        <dbReference type="Proteomes" id="UP000223891"/>
    </source>
</evidence>